<dbReference type="Gene3D" id="1.20.120.1450">
    <property type="match status" value="1"/>
</dbReference>
<dbReference type="Pfam" id="PF07307">
    <property type="entry name" value="HEPPP_synt_1"/>
    <property type="match status" value="1"/>
</dbReference>
<dbReference type="GO" id="GO:0009234">
    <property type="term" value="P:menaquinone biosynthetic process"/>
    <property type="evidence" value="ECO:0007669"/>
    <property type="project" value="InterPro"/>
</dbReference>
<gene>
    <name evidence="1" type="ORF">HGI30_10100</name>
</gene>
<organism evidence="1 2">
    <name type="scientific">Paenibacillus albicereus</name>
    <dbReference type="NCBI Taxonomy" id="2726185"/>
    <lineage>
        <taxon>Bacteria</taxon>
        <taxon>Bacillati</taxon>
        <taxon>Bacillota</taxon>
        <taxon>Bacilli</taxon>
        <taxon>Bacillales</taxon>
        <taxon>Paenibacillaceae</taxon>
        <taxon>Paenibacillus</taxon>
    </lineage>
</organism>
<evidence type="ECO:0000313" key="1">
    <source>
        <dbReference type="EMBL" id="QJC51865.1"/>
    </source>
</evidence>
<dbReference type="KEGG" id="palr:HGI30_10100"/>
<keyword evidence="2" id="KW-1185">Reference proteome</keyword>
<accession>A0A6H2GWT6</accession>
<reference evidence="1 2" key="1">
    <citation type="submission" date="2020-04" db="EMBL/GenBank/DDBJ databases">
        <title>Novel Paenibacillus strain UniB2 isolated from commercial digestive syrup.</title>
        <authorList>
            <person name="Thorat V."/>
            <person name="Kirdat K."/>
            <person name="Tiwarekar B."/>
            <person name="Yadav A."/>
        </authorList>
    </citation>
    <scope>NUCLEOTIDE SEQUENCE [LARGE SCALE GENOMIC DNA]</scope>
    <source>
        <strain evidence="1 2">UniB2</strain>
    </source>
</reference>
<proteinExistence type="predicted"/>
<dbReference type="AlphaFoldDB" id="A0A6H2GWT6"/>
<dbReference type="Proteomes" id="UP000502136">
    <property type="component" value="Chromosome"/>
</dbReference>
<sequence length="291" mass="32946">MTDYRIPVLAGKYTKHDMIERFADLPPFPDARARLLSCFLRHGADGEPHELHALASSLVQLGLDTHDRVDTESEERGMRQMRQRQLRVLAGDYFSSRFYQLLAGSGRIDTIRRQSEAICEANRLKTELYLLMKRGRLGAEEYLDRQSRIRGVLLHGYAALLDERLRPAWTRIVDALARLETLLAERAALADSSAFAWSWGYWHVMEHGEERDRRLLERAEAGDQRMLTEKYGLTALWADKLGERASRFGQLASDIVPATLAEEAAAIGQMLLAPVEAAAAGTAGESRRQRR</sequence>
<evidence type="ECO:0000313" key="2">
    <source>
        <dbReference type="Proteomes" id="UP000502136"/>
    </source>
</evidence>
<dbReference type="RefSeq" id="WP_168907444.1">
    <property type="nucleotide sequence ID" value="NZ_CP051428.1"/>
</dbReference>
<dbReference type="InterPro" id="IPR009920">
    <property type="entry name" value="HEPPP_synth_su1"/>
</dbReference>
<dbReference type="EMBL" id="CP051428">
    <property type="protein sequence ID" value="QJC51865.1"/>
    <property type="molecule type" value="Genomic_DNA"/>
</dbReference>
<protein>
    <submittedName>
        <fullName evidence="1">Heptaprenyl diphosphate synthase component 1</fullName>
    </submittedName>
</protein>
<name>A0A6H2GWT6_9BACL</name>